<organism evidence="2 3">
    <name type="scientific">Diplodia seriata</name>
    <dbReference type="NCBI Taxonomy" id="420778"/>
    <lineage>
        <taxon>Eukaryota</taxon>
        <taxon>Fungi</taxon>
        <taxon>Dikarya</taxon>
        <taxon>Ascomycota</taxon>
        <taxon>Pezizomycotina</taxon>
        <taxon>Dothideomycetes</taxon>
        <taxon>Dothideomycetes incertae sedis</taxon>
        <taxon>Botryosphaeriales</taxon>
        <taxon>Botryosphaeriaceae</taxon>
        <taxon>Diplodia</taxon>
    </lineage>
</organism>
<evidence type="ECO:0000256" key="1">
    <source>
        <dbReference type="SAM" id="MobiDB-lite"/>
    </source>
</evidence>
<dbReference type="EMBL" id="JAJVCZ030000002">
    <property type="protein sequence ID" value="KAL0262701.1"/>
    <property type="molecule type" value="Genomic_DNA"/>
</dbReference>
<feature type="compositionally biased region" description="Pro residues" evidence="1">
    <location>
        <begin position="370"/>
        <end position="383"/>
    </location>
</feature>
<gene>
    <name evidence="2" type="ORF">SLS55_001671</name>
</gene>
<feature type="region of interest" description="Disordered" evidence="1">
    <location>
        <begin position="360"/>
        <end position="389"/>
    </location>
</feature>
<dbReference type="RefSeq" id="XP_066635730.1">
    <property type="nucleotide sequence ID" value="XM_066773163.1"/>
</dbReference>
<sequence length="416" mass="43201">MTAVKNLLNPGMPPPWDNQYQSGGSGGPPRKPDGSDKQGSGHGVDVPHCLNRPPMTSDATMYGFTNTDLRQDNDLRELEEAQAHLNKITADLECTKAALDSARNWIVQIARRLGAAPPPGLVQPRAPSVANSIASSNTLGRDADDSCSSASASTAAASDYSSEWSISDHPAILAHLDAVPFTPRSQTYLGNRPNTSPQASWPATAEAPEEGRWVPRPGPGITLGNASTTTAALPPPAYPHALHHAAHQPIRPASPSPDNGWPSPVAYTAAAHAPAPAPADPAVDLASAWAPVAAPPPYWASFSNPASGLVPFDANGIPIVDASASAPVPATAPTAAAYGAGAGVLWNPAAPADNGLHLVASPTSSGAGGCPPPPPPPPPPPYRPVDNGDFFSYDYDYDYEYEARQQSGWEPRRAQL</sequence>
<feature type="compositionally biased region" description="Polar residues" evidence="1">
    <location>
        <begin position="190"/>
        <end position="201"/>
    </location>
</feature>
<reference evidence="2 3" key="1">
    <citation type="submission" date="2024-02" db="EMBL/GenBank/DDBJ databases">
        <title>De novo assembly and annotation of 12 fungi associated with fruit tree decline syndrome in Ontario, Canada.</title>
        <authorList>
            <person name="Sulman M."/>
            <person name="Ellouze W."/>
            <person name="Ilyukhin E."/>
        </authorList>
    </citation>
    <scope>NUCLEOTIDE SEQUENCE [LARGE SCALE GENOMIC DNA]</scope>
    <source>
        <strain evidence="2 3">FDS-637</strain>
    </source>
</reference>
<proteinExistence type="predicted"/>
<feature type="region of interest" description="Disordered" evidence="1">
    <location>
        <begin position="190"/>
        <end position="261"/>
    </location>
</feature>
<evidence type="ECO:0000313" key="2">
    <source>
        <dbReference type="EMBL" id="KAL0262701.1"/>
    </source>
</evidence>
<keyword evidence="3" id="KW-1185">Reference proteome</keyword>
<protein>
    <submittedName>
        <fullName evidence="2">Uncharacterized protein</fullName>
    </submittedName>
</protein>
<dbReference type="Proteomes" id="UP001430584">
    <property type="component" value="Unassembled WGS sequence"/>
</dbReference>
<feature type="region of interest" description="Disordered" evidence="1">
    <location>
        <begin position="1"/>
        <end position="57"/>
    </location>
</feature>
<comment type="caution">
    <text evidence="2">The sequence shown here is derived from an EMBL/GenBank/DDBJ whole genome shotgun (WGS) entry which is preliminary data.</text>
</comment>
<dbReference type="GeneID" id="92005756"/>
<evidence type="ECO:0000313" key="3">
    <source>
        <dbReference type="Proteomes" id="UP001430584"/>
    </source>
</evidence>
<accession>A0ABR3CSM0</accession>
<name>A0ABR3CSM0_9PEZI</name>